<dbReference type="EMBL" id="CP093313">
    <property type="protein sequence ID" value="UWZ83270.1"/>
    <property type="molecule type" value="Genomic_DNA"/>
</dbReference>
<evidence type="ECO:0000256" key="1">
    <source>
        <dbReference type="ARBA" id="ARBA00022603"/>
    </source>
</evidence>
<organism evidence="4 5">
    <name type="scientific">Occallatibacter riparius</name>
    <dbReference type="NCBI Taxonomy" id="1002689"/>
    <lineage>
        <taxon>Bacteria</taxon>
        <taxon>Pseudomonadati</taxon>
        <taxon>Acidobacteriota</taxon>
        <taxon>Terriglobia</taxon>
        <taxon>Terriglobales</taxon>
        <taxon>Acidobacteriaceae</taxon>
        <taxon>Occallatibacter</taxon>
    </lineage>
</organism>
<dbReference type="GO" id="GO:0008168">
    <property type="term" value="F:methyltransferase activity"/>
    <property type="evidence" value="ECO:0007669"/>
    <property type="project" value="UniProtKB-KW"/>
</dbReference>
<keyword evidence="5" id="KW-1185">Reference proteome</keyword>
<gene>
    <name evidence="4" type="ORF">MOP44_22205</name>
</gene>
<dbReference type="PANTHER" id="PTHR43861:SF1">
    <property type="entry name" value="TRANS-ACONITATE 2-METHYLTRANSFERASE"/>
    <property type="match status" value="1"/>
</dbReference>
<dbReference type="SUPFAM" id="SSF53335">
    <property type="entry name" value="S-adenosyl-L-methionine-dependent methyltransferases"/>
    <property type="match status" value="1"/>
</dbReference>
<keyword evidence="1 4" id="KW-0489">Methyltransferase</keyword>
<protein>
    <submittedName>
        <fullName evidence="4">Class I SAM-dependent methyltransferase</fullName>
    </submittedName>
</protein>
<reference evidence="4" key="1">
    <citation type="submission" date="2021-04" db="EMBL/GenBank/DDBJ databases">
        <title>Phylogenetic analysis of Acidobacteriaceae.</title>
        <authorList>
            <person name="Qiu L."/>
            <person name="Zhang Q."/>
        </authorList>
    </citation>
    <scope>NUCLEOTIDE SEQUENCE</scope>
    <source>
        <strain evidence="4">DSM 25168</strain>
    </source>
</reference>
<accession>A0A9J7BQQ0</accession>
<dbReference type="PANTHER" id="PTHR43861">
    <property type="entry name" value="TRANS-ACONITATE 2-METHYLTRANSFERASE-RELATED"/>
    <property type="match status" value="1"/>
</dbReference>
<keyword evidence="2" id="KW-0808">Transferase</keyword>
<dbReference type="Pfam" id="PF13649">
    <property type="entry name" value="Methyltransf_25"/>
    <property type="match status" value="1"/>
</dbReference>
<dbReference type="InterPro" id="IPR029063">
    <property type="entry name" value="SAM-dependent_MTases_sf"/>
</dbReference>
<name>A0A9J7BQQ0_9BACT</name>
<dbReference type="GO" id="GO:0032259">
    <property type="term" value="P:methylation"/>
    <property type="evidence" value="ECO:0007669"/>
    <property type="project" value="UniProtKB-KW"/>
</dbReference>
<dbReference type="CDD" id="cd02440">
    <property type="entry name" value="AdoMet_MTases"/>
    <property type="match status" value="1"/>
</dbReference>
<dbReference type="RefSeq" id="WP_260792604.1">
    <property type="nucleotide sequence ID" value="NZ_CP093313.1"/>
</dbReference>
<dbReference type="Proteomes" id="UP001059380">
    <property type="component" value="Chromosome"/>
</dbReference>
<evidence type="ECO:0000256" key="2">
    <source>
        <dbReference type="ARBA" id="ARBA00022679"/>
    </source>
</evidence>
<dbReference type="Gene3D" id="3.40.50.150">
    <property type="entry name" value="Vaccinia Virus protein VP39"/>
    <property type="match status" value="1"/>
</dbReference>
<dbReference type="KEGG" id="orp:MOP44_22205"/>
<dbReference type="AlphaFoldDB" id="A0A9J7BQQ0"/>
<sequence>MAQSANHEERFQARESGYRWLAEFYDAFFAPFAQPMNKARVKILGGILKHVDTACDLACGTGTAALALARRGIRVYAVDLSAGMCRVTRRKARAANAAVDVIRADMRSFRLPESVDLVMCEGDALNHVSRKQDLRPVAQAVFRALRPGGCFYFDVNNSLGFQRYWKGLVWVERPGVVMVMRNRHSPDGLRAFSDIEYFIRSGRAWVRRQEQVREVCWTSSEIEEALTAAGFESIREWDATPFFGAKSPVGPGCRSVYLAQKPAK</sequence>
<evidence type="ECO:0000313" key="5">
    <source>
        <dbReference type="Proteomes" id="UP001059380"/>
    </source>
</evidence>
<dbReference type="Gene3D" id="2.20.25.110">
    <property type="entry name" value="S-adenosyl-L-methionine-dependent methyltransferases"/>
    <property type="match status" value="1"/>
</dbReference>
<dbReference type="InterPro" id="IPR041698">
    <property type="entry name" value="Methyltransf_25"/>
</dbReference>
<evidence type="ECO:0000313" key="4">
    <source>
        <dbReference type="EMBL" id="UWZ83270.1"/>
    </source>
</evidence>
<proteinExistence type="predicted"/>
<evidence type="ECO:0000259" key="3">
    <source>
        <dbReference type="Pfam" id="PF13649"/>
    </source>
</evidence>
<feature type="domain" description="Methyltransferase" evidence="3">
    <location>
        <begin position="55"/>
        <end position="149"/>
    </location>
</feature>